<dbReference type="PANTHER" id="PTHR11647">
    <property type="entry name" value="HYDRANTOINASE/DIHYDROPYRIMIDINASE FAMILY MEMBER"/>
    <property type="match status" value="1"/>
</dbReference>
<dbReference type="EC" id="3.5.1.81" evidence="2"/>
<dbReference type="InterPro" id="IPR013108">
    <property type="entry name" value="Amidohydro_3"/>
</dbReference>
<dbReference type="PANTHER" id="PTHR11647:SF1">
    <property type="entry name" value="COLLAPSIN RESPONSE MEDIATOR PROTEIN"/>
    <property type="match status" value="1"/>
</dbReference>
<feature type="domain" description="Amidohydrolase 3" evidence="1">
    <location>
        <begin position="39"/>
        <end position="254"/>
    </location>
</feature>
<name>A0A0A8KXT2_9ZZZZ</name>
<keyword evidence="2" id="KW-0614">Plasmid</keyword>
<dbReference type="SUPFAM" id="SSF51338">
    <property type="entry name" value="Composite domain of metallo-dependent hydrolases"/>
    <property type="match status" value="1"/>
</dbReference>
<dbReference type="Gene3D" id="3.30.1490.130">
    <property type="entry name" value="D-aminoacylase. Domain 3"/>
    <property type="match status" value="1"/>
</dbReference>
<dbReference type="EMBL" id="HG796239">
    <property type="protein sequence ID" value="CDL65401.1"/>
    <property type="molecule type" value="Genomic_DNA"/>
</dbReference>
<sequence>MIRNGLIYNGELRAPVKGDIAIKNGRISALGDLGTSADKVIDAGGNVISPGFIDIHTHTDANMMEAPLGDSKIYQGVTLDIGGNCGDSPFPSSRWENKEAFFADYARQSRGINYGTLIGQGTVRGRFVGDNDTPATADQIKAMVSYVESQMEMGAAGISCGLEYVPGSYAPEAEIAELCKAVARHNGLFAIHMRNEDDRVEIALAEAIRIAKASGVRLQVSHLKAQNAANWHKAPMLLKMIEDAKSSGVDIAFDRYPYIAFSTGMSTFIPLAERQGTTDEILKRLESPAISNKIGEYARSRFERLGGPQNIVITSCRQEANKRYIGMNVADASELAGLEAWEFVRRLLVEERISVDIIGFAMREENVSMFLSHPLGMPASDGSVYSPYGKLGESMPHPRSYGTMPRFFGKYVREQRLMNLETAVHKATALPASRLALKERGLLLPGYHADIVVFNPDTIIDKATFANPHQFPDGIEYVFVNGVLTLANGKGTGALGGVV</sequence>
<dbReference type="GO" id="GO:0047420">
    <property type="term" value="F:N-acyl-D-amino-acid deacylase activity"/>
    <property type="evidence" value="ECO:0007669"/>
    <property type="project" value="UniProtKB-EC"/>
</dbReference>
<dbReference type="GO" id="GO:0005829">
    <property type="term" value="C:cytosol"/>
    <property type="evidence" value="ECO:0007669"/>
    <property type="project" value="TreeGrafter"/>
</dbReference>
<evidence type="ECO:0000313" key="2">
    <source>
        <dbReference type="EMBL" id="CDL65401.1"/>
    </source>
</evidence>
<reference evidence="2" key="1">
    <citation type="journal article" date="2015" name="Res. Microbiol.">
        <title>New FeFe-hydrogenase genes identified in a metagenomic fosmid library from a municipal wastewater treatment plant as revealed by high-throughput sequencing.</title>
        <authorList>
            <person name="Tomazetto G."/>
            <person name="Wibberg D."/>
            <person name="Schluter A."/>
            <person name="Oliveira V.M."/>
        </authorList>
    </citation>
    <scope>NUCLEOTIDE SEQUENCE</scope>
    <source>
        <plasmid evidence="2">fosmid 2F</plasmid>
    </source>
</reference>
<gene>
    <name evidence="2" type="ORF">WWTP_pFosmid_2F_0013</name>
</gene>
<dbReference type="Gene3D" id="2.30.40.10">
    <property type="entry name" value="Urease, subunit C, domain 1"/>
    <property type="match status" value="1"/>
</dbReference>
<evidence type="ECO:0000259" key="1">
    <source>
        <dbReference type="Pfam" id="PF07969"/>
    </source>
</evidence>
<proteinExistence type="predicted"/>
<dbReference type="AlphaFoldDB" id="A0A0A8KXT2"/>
<dbReference type="Pfam" id="PF07969">
    <property type="entry name" value="Amidohydro_3"/>
    <property type="match status" value="2"/>
</dbReference>
<accession>A0A0A8KXT2</accession>
<organism evidence="2">
    <name type="scientific">wastewater metagenome</name>
    <dbReference type="NCBI Taxonomy" id="527639"/>
    <lineage>
        <taxon>unclassified sequences</taxon>
        <taxon>metagenomes</taxon>
        <taxon>ecological metagenomes</taxon>
    </lineage>
</organism>
<dbReference type="SUPFAM" id="SSF51556">
    <property type="entry name" value="Metallo-dependent hydrolases"/>
    <property type="match status" value="1"/>
</dbReference>
<dbReference type="CDD" id="cd01297">
    <property type="entry name" value="D-aminoacylase"/>
    <property type="match status" value="1"/>
</dbReference>
<feature type="domain" description="Amidohydrolase 3" evidence="1">
    <location>
        <begin position="396"/>
        <end position="484"/>
    </location>
</feature>
<dbReference type="Gene3D" id="3.20.20.140">
    <property type="entry name" value="Metal-dependent hydrolases"/>
    <property type="match status" value="1"/>
</dbReference>
<protein>
    <submittedName>
        <fullName evidence="2">N-acyl-D-amino-acid deacylase</fullName>
        <ecNumber evidence="2">3.5.1.81</ecNumber>
    </submittedName>
</protein>
<dbReference type="InterPro" id="IPR050378">
    <property type="entry name" value="Metallo-dep_Hydrolases_sf"/>
</dbReference>
<geneLocation type="plasmid" evidence="2">
    <name>fosmid 2F</name>
</geneLocation>
<dbReference type="InterPro" id="IPR023100">
    <property type="entry name" value="D-aminoacylase_insert_dom_sf"/>
</dbReference>
<dbReference type="InterPro" id="IPR011059">
    <property type="entry name" value="Metal-dep_hydrolase_composite"/>
</dbReference>
<keyword evidence="2" id="KW-0378">Hydrolase</keyword>
<dbReference type="InterPro" id="IPR032466">
    <property type="entry name" value="Metal_Hydrolase"/>
</dbReference>
<dbReference type="GO" id="GO:0016812">
    <property type="term" value="F:hydrolase activity, acting on carbon-nitrogen (but not peptide) bonds, in cyclic amides"/>
    <property type="evidence" value="ECO:0007669"/>
    <property type="project" value="TreeGrafter"/>
</dbReference>